<evidence type="ECO:0000313" key="3">
    <source>
        <dbReference type="Proteomes" id="UP000327157"/>
    </source>
</evidence>
<reference evidence="2 3" key="1">
    <citation type="submission" date="2019-09" db="EMBL/GenBank/DDBJ databases">
        <authorList>
            <person name="Ou C."/>
        </authorList>
    </citation>
    <scope>NUCLEOTIDE SEQUENCE [LARGE SCALE GENOMIC DNA]</scope>
    <source>
        <strain evidence="2">S2</strain>
        <tissue evidence="2">Leaf</tissue>
    </source>
</reference>
<keyword evidence="1" id="KW-0472">Membrane</keyword>
<evidence type="ECO:0000256" key="1">
    <source>
        <dbReference type="SAM" id="Phobius"/>
    </source>
</evidence>
<reference evidence="2 3" key="3">
    <citation type="submission" date="2019-11" db="EMBL/GenBank/DDBJ databases">
        <title>A de novo genome assembly of a pear dwarfing rootstock.</title>
        <authorList>
            <person name="Wang F."/>
            <person name="Wang J."/>
            <person name="Li S."/>
            <person name="Zhang Y."/>
            <person name="Fang M."/>
            <person name="Ma L."/>
            <person name="Zhao Y."/>
            <person name="Jiang S."/>
        </authorList>
    </citation>
    <scope>NUCLEOTIDE SEQUENCE [LARGE SCALE GENOMIC DNA]</scope>
    <source>
        <strain evidence="2">S2</strain>
        <tissue evidence="2">Leaf</tissue>
    </source>
</reference>
<feature type="transmembrane region" description="Helical" evidence="1">
    <location>
        <begin position="130"/>
        <end position="153"/>
    </location>
</feature>
<keyword evidence="1" id="KW-0812">Transmembrane</keyword>
<comment type="caution">
    <text evidence="2">The sequence shown here is derived from an EMBL/GenBank/DDBJ whole genome shotgun (WGS) entry which is preliminary data.</text>
</comment>
<keyword evidence="3" id="KW-1185">Reference proteome</keyword>
<dbReference type="Proteomes" id="UP000327157">
    <property type="component" value="Chromosome 11"/>
</dbReference>
<proteinExistence type="predicted"/>
<reference evidence="3" key="2">
    <citation type="submission" date="2019-10" db="EMBL/GenBank/DDBJ databases">
        <title>A de novo genome assembly of a pear dwarfing rootstock.</title>
        <authorList>
            <person name="Wang F."/>
            <person name="Wang J."/>
            <person name="Li S."/>
            <person name="Zhang Y."/>
            <person name="Fang M."/>
            <person name="Ma L."/>
            <person name="Zhao Y."/>
            <person name="Jiang S."/>
        </authorList>
    </citation>
    <scope>NUCLEOTIDE SEQUENCE [LARGE SCALE GENOMIC DNA]</scope>
</reference>
<dbReference type="AlphaFoldDB" id="A0A5N5FQ92"/>
<protein>
    <submittedName>
        <fullName evidence="2">TMV resistance protein N-like</fullName>
    </submittedName>
</protein>
<organism evidence="2 3">
    <name type="scientific">Pyrus ussuriensis x Pyrus communis</name>
    <dbReference type="NCBI Taxonomy" id="2448454"/>
    <lineage>
        <taxon>Eukaryota</taxon>
        <taxon>Viridiplantae</taxon>
        <taxon>Streptophyta</taxon>
        <taxon>Embryophyta</taxon>
        <taxon>Tracheophyta</taxon>
        <taxon>Spermatophyta</taxon>
        <taxon>Magnoliopsida</taxon>
        <taxon>eudicotyledons</taxon>
        <taxon>Gunneridae</taxon>
        <taxon>Pentapetalae</taxon>
        <taxon>rosids</taxon>
        <taxon>fabids</taxon>
        <taxon>Rosales</taxon>
        <taxon>Rosaceae</taxon>
        <taxon>Amygdaloideae</taxon>
        <taxon>Maleae</taxon>
        <taxon>Pyrus</taxon>
    </lineage>
</organism>
<keyword evidence="1" id="KW-1133">Transmembrane helix</keyword>
<sequence>MNSEASELPKGLVLGRDGNIHIRLTESSSLDDVGSYNAPTNAWALFQASREVYGCKWVLSPTALTLSFTLPPDPGYALLKAISLPQGMARDLCLELQLLVGWSHVSSPCFGVLDLSKSPLELEHSTSMVVLLWFGHANIAVALFGLLVGGHIWNLCRMRFIVSALLDLWIWQPDPSCVVAPLWSLPEGPIFPSYGVHFVVPLVYFSLV</sequence>
<gene>
    <name evidence="2" type="ORF">D8674_005013</name>
</gene>
<name>A0A5N5FQ92_9ROSA</name>
<evidence type="ECO:0000313" key="2">
    <source>
        <dbReference type="EMBL" id="KAB2605296.1"/>
    </source>
</evidence>
<dbReference type="EMBL" id="SMOL01000559">
    <property type="protein sequence ID" value="KAB2605296.1"/>
    <property type="molecule type" value="Genomic_DNA"/>
</dbReference>
<accession>A0A5N5FQ92</accession>